<feature type="signal peptide" evidence="1">
    <location>
        <begin position="1"/>
        <end position="22"/>
    </location>
</feature>
<proteinExistence type="predicted"/>
<name>A0A6S6SH69_9BACT</name>
<evidence type="ECO:0000256" key="1">
    <source>
        <dbReference type="SAM" id="SignalP"/>
    </source>
</evidence>
<dbReference type="PROSITE" id="PS51257">
    <property type="entry name" value="PROKAR_LIPOPROTEIN"/>
    <property type="match status" value="1"/>
</dbReference>
<reference evidence="2" key="1">
    <citation type="submission" date="2020-01" db="EMBL/GenBank/DDBJ databases">
        <authorList>
            <person name="Meier V. D."/>
            <person name="Meier V D."/>
        </authorList>
    </citation>
    <scope>NUCLEOTIDE SEQUENCE</scope>
    <source>
        <strain evidence="2">HLG_WM_MAG_01</strain>
    </source>
</reference>
<sequence length="171" mass="19622">MRLWLSLAIILLLLSGCSSRRGAIKHNKVQAKTIQQQKLYIEKLKSIITKQHKDYQIERKKIHQEQMKKTSETLPTKIGNVVQAPKKEIQLKKVEDNNYNADYMYPGAKKKPTPTPKVQTTPTVATKIKKGMSKTECISLIGQVKFDKYTQMFGSEEASLKRCKILKTMQN</sequence>
<evidence type="ECO:0000313" key="2">
    <source>
        <dbReference type="EMBL" id="CAA6809428.1"/>
    </source>
</evidence>
<dbReference type="AlphaFoldDB" id="A0A6S6SH69"/>
<organism evidence="2">
    <name type="scientific">uncultured Sulfurovum sp</name>
    <dbReference type="NCBI Taxonomy" id="269237"/>
    <lineage>
        <taxon>Bacteria</taxon>
        <taxon>Pseudomonadati</taxon>
        <taxon>Campylobacterota</taxon>
        <taxon>Epsilonproteobacteria</taxon>
        <taxon>Campylobacterales</taxon>
        <taxon>Sulfurovaceae</taxon>
        <taxon>Sulfurovum</taxon>
        <taxon>environmental samples</taxon>
    </lineage>
</organism>
<gene>
    <name evidence="2" type="ORF">HELGO_WM3596</name>
</gene>
<feature type="chain" id="PRO_5028229835" description="Lipoprotein" evidence="1">
    <location>
        <begin position="23"/>
        <end position="171"/>
    </location>
</feature>
<keyword evidence="1" id="KW-0732">Signal</keyword>
<accession>A0A6S6SH69</accession>
<dbReference type="EMBL" id="CACVAS010000057">
    <property type="protein sequence ID" value="CAA6809428.1"/>
    <property type="molecule type" value="Genomic_DNA"/>
</dbReference>
<evidence type="ECO:0008006" key="3">
    <source>
        <dbReference type="Google" id="ProtNLM"/>
    </source>
</evidence>
<protein>
    <recommendedName>
        <fullName evidence="3">Lipoprotein</fullName>
    </recommendedName>
</protein>